<protein>
    <recommendedName>
        <fullName evidence="4">Methyltransferase type 11 domain-containing protein</fullName>
    </recommendedName>
</protein>
<accession>A0AAV2R364</accession>
<reference evidence="2 3" key="1">
    <citation type="submission" date="2024-05" db="EMBL/GenBank/DDBJ databases">
        <authorList>
            <person name="Wallberg A."/>
        </authorList>
    </citation>
    <scope>NUCLEOTIDE SEQUENCE [LARGE SCALE GENOMIC DNA]</scope>
</reference>
<gene>
    <name evidence="2" type="ORF">MNOR_LOCUS20271</name>
</gene>
<name>A0AAV2R364_MEGNR</name>
<dbReference type="Proteomes" id="UP001497623">
    <property type="component" value="Unassembled WGS sequence"/>
</dbReference>
<evidence type="ECO:0000256" key="1">
    <source>
        <dbReference type="SAM" id="MobiDB-lite"/>
    </source>
</evidence>
<keyword evidence="3" id="KW-1185">Reference proteome</keyword>
<dbReference type="SUPFAM" id="SSF53335">
    <property type="entry name" value="S-adenosyl-L-methionine-dependent methyltransferases"/>
    <property type="match status" value="1"/>
</dbReference>
<comment type="caution">
    <text evidence="2">The sequence shown here is derived from an EMBL/GenBank/DDBJ whole genome shotgun (WGS) entry which is preliminary data.</text>
</comment>
<evidence type="ECO:0008006" key="4">
    <source>
        <dbReference type="Google" id="ProtNLM"/>
    </source>
</evidence>
<evidence type="ECO:0000313" key="2">
    <source>
        <dbReference type="EMBL" id="CAL4114079.1"/>
    </source>
</evidence>
<feature type="region of interest" description="Disordered" evidence="1">
    <location>
        <begin position="25"/>
        <end position="69"/>
    </location>
</feature>
<dbReference type="InterPro" id="IPR029063">
    <property type="entry name" value="SAM-dependent_MTases_sf"/>
</dbReference>
<feature type="non-terminal residue" evidence="2">
    <location>
        <position position="301"/>
    </location>
</feature>
<feature type="compositionally biased region" description="Polar residues" evidence="1">
    <location>
        <begin position="44"/>
        <end position="53"/>
    </location>
</feature>
<proteinExistence type="predicted"/>
<dbReference type="EMBL" id="CAXKWB010015555">
    <property type="protein sequence ID" value="CAL4114079.1"/>
    <property type="molecule type" value="Genomic_DNA"/>
</dbReference>
<evidence type="ECO:0000313" key="3">
    <source>
        <dbReference type="Proteomes" id="UP001497623"/>
    </source>
</evidence>
<sequence>MYMAHGGFCKNKSKLLNLLTQPKSNSSTPHIVNSVEDSPPPLARTSSNINSEGDQPEAAHGSSQNESCVDNKSMATGGFCLSKHKLLSGANWLWDSELCKRMEFLFGNATVVDFGAGLGHYGRCLLRIKDNVVQSDNPMEMSFLMNQHEAAMMDSNLINKSRVIKSWTGYDGAANIDEISSGFIQYLDLGKEVDLNERWDWAVSLEVGEHIPKESEDVFIDNIVRHACKGIVLSWAVPGQNGQGHINNQNNKHVIKQLEKRGFKHALNYQIFLRKAVLLEWFENTIMVFKADDPNRCPKFI</sequence>
<dbReference type="Gene3D" id="3.40.50.150">
    <property type="entry name" value="Vaccinia Virus protein VP39"/>
    <property type="match status" value="1"/>
</dbReference>
<organism evidence="2 3">
    <name type="scientific">Meganyctiphanes norvegica</name>
    <name type="common">Northern krill</name>
    <name type="synonym">Thysanopoda norvegica</name>
    <dbReference type="NCBI Taxonomy" id="48144"/>
    <lineage>
        <taxon>Eukaryota</taxon>
        <taxon>Metazoa</taxon>
        <taxon>Ecdysozoa</taxon>
        <taxon>Arthropoda</taxon>
        <taxon>Crustacea</taxon>
        <taxon>Multicrustacea</taxon>
        <taxon>Malacostraca</taxon>
        <taxon>Eumalacostraca</taxon>
        <taxon>Eucarida</taxon>
        <taxon>Euphausiacea</taxon>
        <taxon>Euphausiidae</taxon>
        <taxon>Meganyctiphanes</taxon>
    </lineage>
</organism>
<dbReference type="AlphaFoldDB" id="A0AAV2R364"/>